<feature type="compositionally biased region" description="Polar residues" evidence="1">
    <location>
        <begin position="11"/>
        <end position="40"/>
    </location>
</feature>
<dbReference type="EMBL" id="JAIQCJ010002240">
    <property type="protein sequence ID" value="KAJ8778764.1"/>
    <property type="molecule type" value="Genomic_DNA"/>
</dbReference>
<feature type="region of interest" description="Disordered" evidence="1">
    <location>
        <begin position="1"/>
        <end position="99"/>
    </location>
</feature>
<sequence>MEMMMGEVQGCLTTPNSPSVNPRSTTLGPSRSLGSISGVSVKSDLKKRRAPPPPSLPRAGPPVQDKTSEKGGLVSAEPSEQRNGFARDCPVVTGQSPHP</sequence>
<protein>
    <submittedName>
        <fullName evidence="2">Uncharacterized protein</fullName>
    </submittedName>
</protein>
<reference evidence="2 3" key="1">
    <citation type="submission" date="2022-11" db="EMBL/GenBank/DDBJ databases">
        <title>Whole genome sequence of Eschrichtius robustus ER-17-0199.</title>
        <authorList>
            <person name="Bruniche-Olsen A."/>
            <person name="Black A.N."/>
            <person name="Fields C.J."/>
            <person name="Walden K."/>
            <person name="Dewoody J.A."/>
        </authorList>
    </citation>
    <scope>NUCLEOTIDE SEQUENCE [LARGE SCALE GENOMIC DNA]</scope>
    <source>
        <strain evidence="2">ER-17-0199</strain>
        <tissue evidence="2">Blubber</tissue>
    </source>
</reference>
<evidence type="ECO:0000256" key="1">
    <source>
        <dbReference type="SAM" id="MobiDB-lite"/>
    </source>
</evidence>
<dbReference type="GO" id="GO:0048471">
    <property type="term" value="C:perinuclear region of cytoplasm"/>
    <property type="evidence" value="ECO:0007669"/>
    <property type="project" value="TreeGrafter"/>
</dbReference>
<dbReference type="GO" id="GO:0051639">
    <property type="term" value="P:actin filament network formation"/>
    <property type="evidence" value="ECO:0007669"/>
    <property type="project" value="TreeGrafter"/>
</dbReference>
<accession>A0AB34GH38</accession>
<evidence type="ECO:0000313" key="3">
    <source>
        <dbReference type="Proteomes" id="UP001159641"/>
    </source>
</evidence>
<organism evidence="2 3">
    <name type="scientific">Eschrichtius robustus</name>
    <name type="common">California gray whale</name>
    <name type="synonym">Eschrichtius gibbosus</name>
    <dbReference type="NCBI Taxonomy" id="9764"/>
    <lineage>
        <taxon>Eukaryota</taxon>
        <taxon>Metazoa</taxon>
        <taxon>Chordata</taxon>
        <taxon>Craniata</taxon>
        <taxon>Vertebrata</taxon>
        <taxon>Euteleostomi</taxon>
        <taxon>Mammalia</taxon>
        <taxon>Eutheria</taxon>
        <taxon>Laurasiatheria</taxon>
        <taxon>Artiodactyla</taxon>
        <taxon>Whippomorpha</taxon>
        <taxon>Cetacea</taxon>
        <taxon>Mysticeti</taxon>
        <taxon>Eschrichtiidae</taxon>
        <taxon>Eschrichtius</taxon>
    </lineage>
</organism>
<feature type="compositionally biased region" description="Pro residues" evidence="1">
    <location>
        <begin position="51"/>
        <end position="60"/>
    </location>
</feature>
<name>A0AB34GH38_ESCRO</name>
<dbReference type="GO" id="GO:0001726">
    <property type="term" value="C:ruffle"/>
    <property type="evidence" value="ECO:0007669"/>
    <property type="project" value="TreeGrafter"/>
</dbReference>
<dbReference type="GO" id="GO:0005886">
    <property type="term" value="C:plasma membrane"/>
    <property type="evidence" value="ECO:0007669"/>
    <property type="project" value="TreeGrafter"/>
</dbReference>
<dbReference type="PANTHER" id="PTHR47008:SF1">
    <property type="entry name" value="PROTEIN CORDON-BLEU"/>
    <property type="match status" value="1"/>
</dbReference>
<dbReference type="AlphaFoldDB" id="A0AB34GH38"/>
<dbReference type="GO" id="GO:0030041">
    <property type="term" value="P:actin filament polymerization"/>
    <property type="evidence" value="ECO:0007669"/>
    <property type="project" value="TreeGrafter"/>
</dbReference>
<dbReference type="GO" id="GO:0044295">
    <property type="term" value="C:axonal growth cone"/>
    <property type="evidence" value="ECO:0007669"/>
    <property type="project" value="TreeGrafter"/>
</dbReference>
<dbReference type="GO" id="GO:0003785">
    <property type="term" value="F:actin monomer binding"/>
    <property type="evidence" value="ECO:0007669"/>
    <property type="project" value="InterPro"/>
</dbReference>
<dbReference type="GO" id="GO:0043025">
    <property type="term" value="C:neuronal cell body"/>
    <property type="evidence" value="ECO:0007669"/>
    <property type="project" value="TreeGrafter"/>
</dbReference>
<dbReference type="GO" id="GO:0005884">
    <property type="term" value="C:actin filament"/>
    <property type="evidence" value="ECO:0007669"/>
    <property type="project" value="TreeGrafter"/>
</dbReference>
<dbReference type="InterPro" id="IPR039895">
    <property type="entry name" value="COBL-like"/>
</dbReference>
<dbReference type="PANTHER" id="PTHR47008">
    <property type="entry name" value="PROTEIN CORDON-BLEU"/>
    <property type="match status" value="1"/>
</dbReference>
<dbReference type="GO" id="GO:1990357">
    <property type="term" value="C:terminal web"/>
    <property type="evidence" value="ECO:0007669"/>
    <property type="project" value="TreeGrafter"/>
</dbReference>
<evidence type="ECO:0000313" key="2">
    <source>
        <dbReference type="EMBL" id="KAJ8778764.1"/>
    </source>
</evidence>
<dbReference type="GO" id="GO:0044294">
    <property type="term" value="C:dendritic growth cone"/>
    <property type="evidence" value="ECO:0007669"/>
    <property type="project" value="TreeGrafter"/>
</dbReference>
<gene>
    <name evidence="2" type="ORF">J1605_013441</name>
</gene>
<comment type="caution">
    <text evidence="2">The sequence shown here is derived from an EMBL/GenBank/DDBJ whole genome shotgun (WGS) entry which is preliminary data.</text>
</comment>
<proteinExistence type="predicted"/>
<dbReference type="Proteomes" id="UP001159641">
    <property type="component" value="Unassembled WGS sequence"/>
</dbReference>
<keyword evidence="3" id="KW-1185">Reference proteome</keyword>